<proteinExistence type="predicted"/>
<accession>A0A382PYJ1</accession>
<name>A0A382PYJ1_9ZZZZ</name>
<dbReference type="EMBL" id="UINC01110433">
    <property type="protein sequence ID" value="SVC77937.1"/>
    <property type="molecule type" value="Genomic_DNA"/>
</dbReference>
<sequence>MVFKKILTIITGTIISFSANAEMRSEAFLGYNGLRFDRKVHA</sequence>
<organism evidence="1">
    <name type="scientific">marine metagenome</name>
    <dbReference type="NCBI Taxonomy" id="408172"/>
    <lineage>
        <taxon>unclassified sequences</taxon>
        <taxon>metagenomes</taxon>
        <taxon>ecological metagenomes</taxon>
    </lineage>
</organism>
<reference evidence="1" key="1">
    <citation type="submission" date="2018-05" db="EMBL/GenBank/DDBJ databases">
        <authorList>
            <person name="Lanie J.A."/>
            <person name="Ng W.-L."/>
            <person name="Kazmierczak K.M."/>
            <person name="Andrzejewski T.M."/>
            <person name="Davidsen T.M."/>
            <person name="Wayne K.J."/>
            <person name="Tettelin H."/>
            <person name="Glass J.I."/>
            <person name="Rusch D."/>
            <person name="Podicherti R."/>
            <person name="Tsui H.-C.T."/>
            <person name="Winkler M.E."/>
        </authorList>
    </citation>
    <scope>NUCLEOTIDE SEQUENCE</scope>
</reference>
<evidence type="ECO:0000313" key="1">
    <source>
        <dbReference type="EMBL" id="SVC77937.1"/>
    </source>
</evidence>
<protein>
    <submittedName>
        <fullName evidence="1">Uncharacterized protein</fullName>
    </submittedName>
</protein>
<dbReference type="AlphaFoldDB" id="A0A382PYJ1"/>
<gene>
    <name evidence="1" type="ORF">METZ01_LOCUS330791</name>
</gene>